<dbReference type="NCBIfam" id="NF003685">
    <property type="entry name" value="PRK05305.2-5"/>
    <property type="match status" value="1"/>
</dbReference>
<reference evidence="12 13" key="1">
    <citation type="submission" date="2021-11" db="EMBL/GenBank/DDBJ databases">
        <title>Whole genome of Geoglobus acetivorans.</title>
        <authorList>
            <person name="Liu D."/>
        </authorList>
    </citation>
    <scope>NUCLEOTIDE SEQUENCE [LARGE SCALE GENOMIC DNA]</scope>
    <source>
        <strain evidence="12 13">SBH6</strain>
    </source>
</reference>
<accession>A0ABZ3H408</accession>
<dbReference type="PANTHER" id="PTHR35809">
    <property type="entry name" value="ARCHAETIDYLSERINE DECARBOXYLASE PROENZYME-RELATED"/>
    <property type="match status" value="1"/>
</dbReference>
<evidence type="ECO:0000256" key="3">
    <source>
        <dbReference type="ARBA" id="ARBA00022793"/>
    </source>
</evidence>
<keyword evidence="6" id="KW-0865">Zymogen</keyword>
<evidence type="ECO:0000256" key="6">
    <source>
        <dbReference type="ARBA" id="ARBA00023145"/>
    </source>
</evidence>
<keyword evidence="4" id="KW-0443">Lipid metabolism</keyword>
<dbReference type="PANTHER" id="PTHR35809:SF1">
    <property type="entry name" value="ARCHAETIDYLSERINE DECARBOXYLASE PROENZYME-RELATED"/>
    <property type="match status" value="1"/>
</dbReference>
<organism evidence="12 13">
    <name type="scientific">Geoglobus acetivorans</name>
    <dbReference type="NCBI Taxonomy" id="565033"/>
    <lineage>
        <taxon>Archaea</taxon>
        <taxon>Methanobacteriati</taxon>
        <taxon>Methanobacteriota</taxon>
        <taxon>Archaeoglobi</taxon>
        <taxon>Archaeoglobales</taxon>
        <taxon>Archaeoglobaceae</taxon>
        <taxon>Geoglobus</taxon>
    </lineage>
</organism>
<keyword evidence="10" id="KW-0670">Pyruvate</keyword>
<keyword evidence="5 11" id="KW-0472">Membrane</keyword>
<dbReference type="RefSeq" id="WP_193806876.1">
    <property type="nucleotide sequence ID" value="NZ_CP087714.1"/>
</dbReference>
<keyword evidence="3" id="KW-0210">Decarboxylase</keyword>
<evidence type="ECO:0000256" key="1">
    <source>
        <dbReference type="ARBA" id="ARBA00022475"/>
    </source>
</evidence>
<evidence type="ECO:0000313" key="12">
    <source>
        <dbReference type="EMBL" id="XAT63798.1"/>
    </source>
</evidence>
<evidence type="ECO:0000256" key="2">
    <source>
        <dbReference type="ARBA" id="ARBA00022516"/>
    </source>
</evidence>
<evidence type="ECO:0000256" key="7">
    <source>
        <dbReference type="ARBA" id="ARBA00023209"/>
    </source>
</evidence>
<protein>
    <submittedName>
        <fullName evidence="12">Phosphatidylserine decarboxylase</fullName>
        <ecNumber evidence="12">4.1.1.65</ecNumber>
    </submittedName>
</protein>
<dbReference type="GeneID" id="90448031"/>
<keyword evidence="1" id="KW-1003">Cell membrane</keyword>
<keyword evidence="7" id="KW-0594">Phospholipid biosynthesis</keyword>
<evidence type="ECO:0000256" key="4">
    <source>
        <dbReference type="ARBA" id="ARBA00023098"/>
    </source>
</evidence>
<evidence type="ECO:0000256" key="10">
    <source>
        <dbReference type="ARBA" id="ARBA00023317"/>
    </source>
</evidence>
<evidence type="ECO:0000256" key="9">
    <source>
        <dbReference type="ARBA" id="ARBA00023264"/>
    </source>
</evidence>
<name>A0ABZ3H408_GEOAI</name>
<keyword evidence="11" id="KW-0812">Transmembrane</keyword>
<proteinExistence type="predicted"/>
<evidence type="ECO:0000256" key="8">
    <source>
        <dbReference type="ARBA" id="ARBA00023239"/>
    </source>
</evidence>
<dbReference type="InterPro" id="IPR033175">
    <property type="entry name" value="PSD-A"/>
</dbReference>
<dbReference type="Pfam" id="PF02666">
    <property type="entry name" value="PS_Dcarbxylase"/>
    <property type="match status" value="1"/>
</dbReference>
<keyword evidence="2" id="KW-0444">Lipid biosynthesis</keyword>
<keyword evidence="13" id="KW-1185">Reference proteome</keyword>
<dbReference type="Proteomes" id="UP001492541">
    <property type="component" value="Chromosome"/>
</dbReference>
<dbReference type="EMBL" id="CP087714">
    <property type="protein sequence ID" value="XAT63798.1"/>
    <property type="molecule type" value="Genomic_DNA"/>
</dbReference>
<keyword evidence="11" id="KW-1133">Transmembrane helix</keyword>
<dbReference type="EC" id="4.1.1.65" evidence="12"/>
<feature type="transmembrane region" description="Helical" evidence="11">
    <location>
        <begin position="20"/>
        <end position="41"/>
    </location>
</feature>
<dbReference type="InterPro" id="IPR003817">
    <property type="entry name" value="PS_Dcarbxylase"/>
</dbReference>
<evidence type="ECO:0000256" key="11">
    <source>
        <dbReference type="SAM" id="Phobius"/>
    </source>
</evidence>
<sequence>MEPAGKRVVAALLLITPLCYLLNPYLAAAPLFFIAFTLFFFREPGREIQEGVVSPADGRVVHVDGRRIEIFMSLFDSHVNLSPWDGVVKKIEYRPGRFKPAFLKASENERNRIVISSDEGVFAVEQIAGVFARRILCYVGEGDTIEKGQKLGMIVFGSRVALEIPEGFRFVVRKGQKIKAGQTVAVME</sequence>
<gene>
    <name evidence="12" type="ORF">LPQ35_00070</name>
</gene>
<keyword evidence="8 12" id="KW-0456">Lyase</keyword>
<evidence type="ECO:0000313" key="13">
    <source>
        <dbReference type="Proteomes" id="UP001492541"/>
    </source>
</evidence>
<dbReference type="GO" id="GO:0004609">
    <property type="term" value="F:phosphatidylserine decarboxylase activity"/>
    <property type="evidence" value="ECO:0007669"/>
    <property type="project" value="UniProtKB-EC"/>
</dbReference>
<evidence type="ECO:0000256" key="5">
    <source>
        <dbReference type="ARBA" id="ARBA00023136"/>
    </source>
</evidence>
<keyword evidence="9" id="KW-1208">Phospholipid metabolism</keyword>